<feature type="domain" description="Antitoxin Xre-like helix-turn-helix" evidence="2">
    <location>
        <begin position="28"/>
        <end position="86"/>
    </location>
</feature>
<dbReference type="Pfam" id="PF09722">
    <property type="entry name" value="Xre_MbcA_ParS_C"/>
    <property type="match status" value="1"/>
</dbReference>
<sequence length="144" mass="15327">MASQPASIEALLGVNAGRQLSRLALSNSIESGLPVAALDRLADTVAPDDARFKFRLIPKATLERRRKAPAQRLTSEEGDRLARLAKVFSLALEIYQTPEKAREFLSRPHAMLDGKPPLDVALATGPGADVVINLLGRAAYGGGA</sequence>
<name>A0A7W7APJ6_9SPHN</name>
<evidence type="ECO:0000313" key="3">
    <source>
        <dbReference type="EMBL" id="MBB4619935.1"/>
    </source>
</evidence>
<reference evidence="3 4" key="1">
    <citation type="submission" date="2020-08" db="EMBL/GenBank/DDBJ databases">
        <title>Genomic Encyclopedia of Type Strains, Phase IV (KMG-IV): sequencing the most valuable type-strain genomes for metagenomic binning, comparative biology and taxonomic classification.</title>
        <authorList>
            <person name="Goeker M."/>
        </authorList>
    </citation>
    <scope>NUCLEOTIDE SEQUENCE [LARGE SCALE GENOMIC DNA]</scope>
    <source>
        <strain evidence="3 4">DSM 15867</strain>
    </source>
</reference>
<accession>A0A7W7APJ6</accession>
<evidence type="ECO:0000313" key="4">
    <source>
        <dbReference type="Proteomes" id="UP000574769"/>
    </source>
</evidence>
<dbReference type="GO" id="GO:0003677">
    <property type="term" value="F:DNA binding"/>
    <property type="evidence" value="ECO:0007669"/>
    <property type="project" value="InterPro"/>
</dbReference>
<comment type="caution">
    <text evidence="3">The sequence shown here is derived from an EMBL/GenBank/DDBJ whole genome shotgun (WGS) entry which is preliminary data.</text>
</comment>
<dbReference type="RefSeq" id="WP_184117054.1">
    <property type="nucleotide sequence ID" value="NZ_JACHNY010000020.1"/>
</dbReference>
<evidence type="ECO:0000259" key="2">
    <source>
        <dbReference type="Pfam" id="PF20432"/>
    </source>
</evidence>
<proteinExistence type="predicted"/>
<evidence type="ECO:0000259" key="1">
    <source>
        <dbReference type="Pfam" id="PF09722"/>
    </source>
</evidence>
<keyword evidence="4" id="KW-1185">Reference proteome</keyword>
<protein>
    <submittedName>
        <fullName evidence="3">Putative toxin-antitoxin system antitoxin component (TIGR02293 family)</fullName>
    </submittedName>
</protein>
<dbReference type="AlphaFoldDB" id="A0A7W7APJ6"/>
<dbReference type="EMBL" id="JACHNY010000020">
    <property type="protein sequence ID" value="MBB4619935.1"/>
    <property type="molecule type" value="Genomic_DNA"/>
</dbReference>
<dbReference type="NCBIfam" id="TIGR02293">
    <property type="entry name" value="TAS_TIGR02293"/>
    <property type="match status" value="1"/>
</dbReference>
<gene>
    <name evidence="3" type="ORF">GGQ96_004095</name>
</gene>
<dbReference type="InterPro" id="IPR024467">
    <property type="entry name" value="Xre/MbcA/ParS-like_toxin-bd"/>
</dbReference>
<organism evidence="3 4">
    <name type="scientific">Sphingomonas abaci</name>
    <dbReference type="NCBI Taxonomy" id="237611"/>
    <lineage>
        <taxon>Bacteria</taxon>
        <taxon>Pseudomonadati</taxon>
        <taxon>Pseudomonadota</taxon>
        <taxon>Alphaproteobacteria</taxon>
        <taxon>Sphingomonadales</taxon>
        <taxon>Sphingomonadaceae</taxon>
        <taxon>Sphingomonas</taxon>
    </lineage>
</organism>
<feature type="domain" description="Antitoxin Xre/MbcA/ParS-like toxin-binding" evidence="1">
    <location>
        <begin position="92"/>
        <end position="141"/>
    </location>
</feature>
<dbReference type="Proteomes" id="UP000574769">
    <property type="component" value="Unassembled WGS sequence"/>
</dbReference>
<dbReference type="InterPro" id="IPR011979">
    <property type="entry name" value="Antitox_Xre"/>
</dbReference>
<dbReference type="InterPro" id="IPR046847">
    <property type="entry name" value="Xre-like_HTH"/>
</dbReference>
<dbReference type="Pfam" id="PF20432">
    <property type="entry name" value="Xre-like-HTH"/>
    <property type="match status" value="1"/>
</dbReference>